<dbReference type="PANTHER" id="PTHR12128:SF66">
    <property type="entry name" value="4-HYDROXY-2-OXOGLUTARATE ALDOLASE, MITOCHONDRIAL"/>
    <property type="match status" value="1"/>
</dbReference>
<dbReference type="InterPro" id="IPR002220">
    <property type="entry name" value="DapA-like"/>
</dbReference>
<gene>
    <name evidence="4" type="ORF">GCM10010969_24750</name>
</gene>
<dbReference type="PIRSF" id="PIRSF001365">
    <property type="entry name" value="DHDPS"/>
    <property type="match status" value="1"/>
</dbReference>
<dbReference type="RefSeq" id="WP_018976288.1">
    <property type="nucleotide sequence ID" value="NZ_BMLN01000006.1"/>
</dbReference>
<dbReference type="CDD" id="cd00408">
    <property type="entry name" value="DHDPS-like"/>
    <property type="match status" value="1"/>
</dbReference>
<evidence type="ECO:0000313" key="4">
    <source>
        <dbReference type="EMBL" id="GGO01935.1"/>
    </source>
</evidence>
<keyword evidence="2 3" id="KW-0456">Lyase</keyword>
<sequence length="294" mass="31733">MLTGLSAFPLTPFQNEGIDEHAFVRLVHNLAEAEVDSIGVLGSTGSYMYLNRAERRRVIQLAFEHAGNIPIIAGIGALRTRDVLQAAEDAQTAGASGVLLAPVSYQPLTEDEVFDLYKQVSGELSIPLCVYDNPSTTKFTFTDELHGRISSLPNVSSIKIPGLPGNAAEAQDRVQKLRALIPEDVTIGISGDRFAALGLNAGCDGWYSVLGGLFPRTAMHIVRSAQEGRSQEASRLSEELEPIWTLFDRFGSLRPTATIALRRGWISGEGLPRPLKPLSPAELGDAAALIDRLD</sequence>
<name>A0ABQ2L419_9BACL</name>
<evidence type="ECO:0000256" key="2">
    <source>
        <dbReference type="ARBA" id="ARBA00023239"/>
    </source>
</evidence>
<proteinExistence type="inferred from homology"/>
<comment type="similarity">
    <text evidence="1 3">Belongs to the DapA family.</text>
</comment>
<comment type="caution">
    <text evidence="4">The sequence shown here is derived from an EMBL/GenBank/DDBJ whole genome shotgun (WGS) entry which is preliminary data.</text>
</comment>
<dbReference type="SMART" id="SM01130">
    <property type="entry name" value="DHDPS"/>
    <property type="match status" value="1"/>
</dbReference>
<dbReference type="Pfam" id="PF00701">
    <property type="entry name" value="DHDPS"/>
    <property type="match status" value="1"/>
</dbReference>
<dbReference type="PANTHER" id="PTHR12128">
    <property type="entry name" value="DIHYDRODIPICOLINATE SYNTHASE"/>
    <property type="match status" value="1"/>
</dbReference>
<organism evidence="4 5">
    <name type="scientific">Saccharibacillus kuerlensis</name>
    <dbReference type="NCBI Taxonomy" id="459527"/>
    <lineage>
        <taxon>Bacteria</taxon>
        <taxon>Bacillati</taxon>
        <taxon>Bacillota</taxon>
        <taxon>Bacilli</taxon>
        <taxon>Bacillales</taxon>
        <taxon>Paenibacillaceae</taxon>
        <taxon>Saccharibacillus</taxon>
    </lineage>
</organism>
<dbReference type="EMBL" id="BMLN01000006">
    <property type="protein sequence ID" value="GGO01935.1"/>
    <property type="molecule type" value="Genomic_DNA"/>
</dbReference>
<protein>
    <submittedName>
        <fullName evidence="4">Dihydrodipicolinate synthase family protein</fullName>
    </submittedName>
</protein>
<dbReference type="PRINTS" id="PR00146">
    <property type="entry name" value="DHPICSNTHASE"/>
</dbReference>
<keyword evidence="5" id="KW-1185">Reference proteome</keyword>
<dbReference type="Proteomes" id="UP000606653">
    <property type="component" value="Unassembled WGS sequence"/>
</dbReference>
<evidence type="ECO:0000256" key="1">
    <source>
        <dbReference type="ARBA" id="ARBA00007592"/>
    </source>
</evidence>
<dbReference type="Gene3D" id="3.20.20.70">
    <property type="entry name" value="Aldolase class I"/>
    <property type="match status" value="1"/>
</dbReference>
<dbReference type="SUPFAM" id="SSF51569">
    <property type="entry name" value="Aldolase"/>
    <property type="match status" value="1"/>
</dbReference>
<evidence type="ECO:0000256" key="3">
    <source>
        <dbReference type="PIRNR" id="PIRNR001365"/>
    </source>
</evidence>
<dbReference type="InterPro" id="IPR013785">
    <property type="entry name" value="Aldolase_TIM"/>
</dbReference>
<evidence type="ECO:0000313" key="5">
    <source>
        <dbReference type="Proteomes" id="UP000606653"/>
    </source>
</evidence>
<reference evidence="5" key="1">
    <citation type="journal article" date="2019" name="Int. J. Syst. Evol. Microbiol.">
        <title>The Global Catalogue of Microorganisms (GCM) 10K type strain sequencing project: providing services to taxonomists for standard genome sequencing and annotation.</title>
        <authorList>
            <consortium name="The Broad Institute Genomics Platform"/>
            <consortium name="The Broad Institute Genome Sequencing Center for Infectious Disease"/>
            <person name="Wu L."/>
            <person name="Ma J."/>
        </authorList>
    </citation>
    <scope>NUCLEOTIDE SEQUENCE [LARGE SCALE GENOMIC DNA]</scope>
    <source>
        <strain evidence="5">CGMCC 1.6964</strain>
    </source>
</reference>
<accession>A0ABQ2L419</accession>